<dbReference type="RefSeq" id="WP_255904783.1">
    <property type="nucleotide sequence ID" value="NZ_JAFMZO010000004.1"/>
</dbReference>
<evidence type="ECO:0000313" key="2">
    <source>
        <dbReference type="Proteomes" id="UP001597387"/>
    </source>
</evidence>
<sequence>MPNTGQMARMSCHVRLLKSSKASTAINMALSAPGSMGAEAVSINLARKGKLRNNNNQKVMARYSRLMLNTGAK</sequence>
<keyword evidence="2" id="KW-1185">Reference proteome</keyword>
<protein>
    <submittedName>
        <fullName evidence="1">Uncharacterized protein</fullName>
    </submittedName>
</protein>
<comment type="caution">
    <text evidence="1">The sequence shown here is derived from an EMBL/GenBank/DDBJ whole genome shotgun (WGS) entry which is preliminary data.</text>
</comment>
<dbReference type="EMBL" id="JBHUHZ010000003">
    <property type="protein sequence ID" value="MFD2163978.1"/>
    <property type="molecule type" value="Genomic_DNA"/>
</dbReference>
<accession>A0ABW4ZPD8</accession>
<name>A0ABW4ZPD8_9SPHI</name>
<organism evidence="1 2">
    <name type="scientific">Paradesertivirga mongoliensis</name>
    <dbReference type="NCBI Taxonomy" id="2100740"/>
    <lineage>
        <taxon>Bacteria</taxon>
        <taxon>Pseudomonadati</taxon>
        <taxon>Bacteroidota</taxon>
        <taxon>Sphingobacteriia</taxon>
        <taxon>Sphingobacteriales</taxon>
        <taxon>Sphingobacteriaceae</taxon>
        <taxon>Paradesertivirga</taxon>
    </lineage>
</organism>
<reference evidence="2" key="1">
    <citation type="journal article" date="2019" name="Int. J. Syst. Evol. Microbiol.">
        <title>The Global Catalogue of Microorganisms (GCM) 10K type strain sequencing project: providing services to taxonomists for standard genome sequencing and annotation.</title>
        <authorList>
            <consortium name="The Broad Institute Genomics Platform"/>
            <consortium name="The Broad Institute Genome Sequencing Center for Infectious Disease"/>
            <person name="Wu L."/>
            <person name="Ma J."/>
        </authorList>
    </citation>
    <scope>NUCLEOTIDE SEQUENCE [LARGE SCALE GENOMIC DNA]</scope>
    <source>
        <strain evidence="2">KCTC 42217</strain>
    </source>
</reference>
<dbReference type="Proteomes" id="UP001597387">
    <property type="component" value="Unassembled WGS sequence"/>
</dbReference>
<evidence type="ECO:0000313" key="1">
    <source>
        <dbReference type="EMBL" id="MFD2163978.1"/>
    </source>
</evidence>
<proteinExistence type="predicted"/>
<gene>
    <name evidence="1" type="ORF">ACFSJU_16335</name>
</gene>